<feature type="chain" id="PRO_5015608610" evidence="4">
    <location>
        <begin position="19"/>
        <end position="761"/>
    </location>
</feature>
<reference evidence="7 8" key="1">
    <citation type="submission" date="2018-04" db="EMBL/GenBank/DDBJ databases">
        <title>Genome sequencing of Flavobacterium sp. HYN0048.</title>
        <authorList>
            <person name="Yi H."/>
            <person name="Baek C."/>
        </authorList>
    </citation>
    <scope>NUCLEOTIDE SEQUENCE [LARGE SCALE GENOMIC DNA]</scope>
    <source>
        <strain evidence="7 8">HYN0048</strain>
    </source>
</reference>
<keyword evidence="3" id="KW-0677">Repeat</keyword>
<dbReference type="Gene3D" id="3.80.10.10">
    <property type="entry name" value="Ribonuclease Inhibitor"/>
    <property type="match status" value="1"/>
</dbReference>
<evidence type="ECO:0000256" key="4">
    <source>
        <dbReference type="SAM" id="SignalP"/>
    </source>
</evidence>
<dbReference type="PANTHER" id="PTHR47566:SF1">
    <property type="entry name" value="PROTEIN NUD1"/>
    <property type="match status" value="1"/>
</dbReference>
<dbReference type="InterPro" id="IPR047589">
    <property type="entry name" value="DUF11_rpt"/>
</dbReference>
<dbReference type="NCBIfam" id="TIGR01451">
    <property type="entry name" value="B_ant_repeat"/>
    <property type="match status" value="1"/>
</dbReference>
<accession>A0A2S0RI47</accession>
<evidence type="ECO:0000259" key="5">
    <source>
        <dbReference type="Pfam" id="PF18962"/>
    </source>
</evidence>
<keyword evidence="2 4" id="KW-0732">Signal</keyword>
<evidence type="ECO:0000256" key="2">
    <source>
        <dbReference type="ARBA" id="ARBA00022729"/>
    </source>
</evidence>
<evidence type="ECO:0000256" key="3">
    <source>
        <dbReference type="ARBA" id="ARBA00022737"/>
    </source>
</evidence>
<dbReference type="InterPro" id="IPR052574">
    <property type="entry name" value="CDIRP"/>
</dbReference>
<dbReference type="EMBL" id="CP028811">
    <property type="protein sequence ID" value="AWA30402.1"/>
    <property type="molecule type" value="Genomic_DNA"/>
</dbReference>
<feature type="domain" description="Secretion system C-terminal sorting" evidence="5">
    <location>
        <begin position="691"/>
        <end position="759"/>
    </location>
</feature>
<proteinExistence type="predicted"/>
<dbReference type="Proteomes" id="UP000244193">
    <property type="component" value="Chromosome"/>
</dbReference>
<dbReference type="Pfam" id="PF24595">
    <property type="entry name" value="DUF7619"/>
    <property type="match status" value="1"/>
</dbReference>
<keyword evidence="1" id="KW-0433">Leucine-rich repeat</keyword>
<dbReference type="RefSeq" id="WP_108371285.1">
    <property type="nucleotide sequence ID" value="NZ_CP028811.1"/>
</dbReference>
<dbReference type="SUPFAM" id="SSF52058">
    <property type="entry name" value="L domain-like"/>
    <property type="match status" value="1"/>
</dbReference>
<dbReference type="Pfam" id="PF18962">
    <property type="entry name" value="Por_Secre_tail"/>
    <property type="match status" value="1"/>
</dbReference>
<protein>
    <submittedName>
        <fullName evidence="7">T9SS C-terminal target domain-containing protein</fullName>
    </submittedName>
</protein>
<dbReference type="InterPro" id="IPR055353">
    <property type="entry name" value="DUF7619"/>
</dbReference>
<dbReference type="AlphaFoldDB" id="A0A2S0RI47"/>
<dbReference type="PANTHER" id="PTHR47566">
    <property type="match status" value="1"/>
</dbReference>
<feature type="domain" description="DUF7619" evidence="6">
    <location>
        <begin position="542"/>
        <end position="673"/>
    </location>
</feature>
<dbReference type="InterPro" id="IPR026444">
    <property type="entry name" value="Secre_tail"/>
</dbReference>
<gene>
    <name evidence="7" type="ORF">HYN48_10045</name>
</gene>
<evidence type="ECO:0000259" key="6">
    <source>
        <dbReference type="Pfam" id="PF24595"/>
    </source>
</evidence>
<evidence type="ECO:0000313" key="7">
    <source>
        <dbReference type="EMBL" id="AWA30402.1"/>
    </source>
</evidence>
<dbReference type="GO" id="GO:0035591">
    <property type="term" value="F:signaling adaptor activity"/>
    <property type="evidence" value="ECO:0007669"/>
    <property type="project" value="TreeGrafter"/>
</dbReference>
<sequence>MKNLYLFIIAICCISVNAQIVDIPDTNFKLKLLAASASNQIAKNLSNQYFKIDQNDNGQIEVSEALQVSYLDAGNYTNPMPYFSDVTGIKSFENLKWFSCEFNQIASIDVSGLSGLKYLDFQANNLLSMNLNGLINLESLDCSENELQAFDFNPFITLKELYCRFNHFTSIDFSPLVNLEKLSCSYCMLSSLDVSTLTQLKLLHCESNPISSIDLSELHQLETLYIGDNNIVTLDVTYSDHLQSLACSNSLLLEHILLKSNSFDVNGLYMYNVPSLHYICTSEPYRPFIESFLQSYGFTNVIVNDYCMLHPADSFYSIKTNLLFDNDNNGCEISEAVTPSMEFQIERNGESANVFYNGSGDFIFPSPEGEYIITPLFDTDYFNISPSSVTVQFPSQPSPSIQDFCITANGNHPDLEISVLPLNMPFPGDHAEYKIIFKNKGNQAQSGAISFAYDDAVVDFFNANPAHDISTTGLLTWNFNNLKPLQSGVIWVNMELNSPTDTPDLNSGDVLNYTASIISADPDETPEDNTFQLTETVINSFDPNNKVCLEGKKVLEETVGKYVHYIIHFENTGSANARNIVIKDIINAARFDAASLVPLDGSHPFVTRRRNNNTYEFIFENIQLPFDDANNDGYVAFKIKTSPTLVAGDSFRNKASIYFDYNMPVITNNTLTTVQSSLGIDDFDLNNHFTLFPNPVDDILNIKSKDNAVIHSLSVYNVLGQLVLTVANPMESIDLSGLTTGTYVISIVTDKGKASSKFIKK</sequence>
<dbReference type="KEGG" id="fmg:HYN48_10045"/>
<evidence type="ECO:0000256" key="1">
    <source>
        <dbReference type="ARBA" id="ARBA00022614"/>
    </source>
</evidence>
<evidence type="ECO:0000313" key="8">
    <source>
        <dbReference type="Proteomes" id="UP000244193"/>
    </source>
</evidence>
<organism evidence="7 8">
    <name type="scientific">Flavobacterium magnum</name>
    <dbReference type="NCBI Taxonomy" id="2162713"/>
    <lineage>
        <taxon>Bacteria</taxon>
        <taxon>Pseudomonadati</taxon>
        <taxon>Bacteroidota</taxon>
        <taxon>Flavobacteriia</taxon>
        <taxon>Flavobacteriales</taxon>
        <taxon>Flavobacteriaceae</taxon>
        <taxon>Flavobacterium</taxon>
    </lineage>
</organism>
<dbReference type="NCBIfam" id="TIGR04183">
    <property type="entry name" value="Por_Secre_tail"/>
    <property type="match status" value="1"/>
</dbReference>
<name>A0A2S0RI47_9FLAO</name>
<feature type="signal peptide" evidence="4">
    <location>
        <begin position="1"/>
        <end position="18"/>
    </location>
</feature>
<dbReference type="OrthoDB" id="1110367at2"/>
<keyword evidence="8" id="KW-1185">Reference proteome</keyword>
<dbReference type="InterPro" id="IPR032675">
    <property type="entry name" value="LRR_dom_sf"/>
</dbReference>